<dbReference type="EMBL" id="QRHZ01000019">
    <property type="protein sequence ID" value="RHG13291.1"/>
    <property type="molecule type" value="Genomic_DNA"/>
</dbReference>
<dbReference type="InterPro" id="IPR014710">
    <property type="entry name" value="RmlC-like_jellyroll"/>
</dbReference>
<evidence type="ECO:0000313" key="18">
    <source>
        <dbReference type="Proteomes" id="UP000284644"/>
    </source>
</evidence>
<dbReference type="InterPro" id="IPR010864">
    <property type="entry name" value="D-lyxose_isomer"/>
</dbReference>
<keyword evidence="3" id="KW-0464">Manganese</keyword>
<dbReference type="Pfam" id="PF07385">
    <property type="entry name" value="Lyx_isomer"/>
    <property type="match status" value="1"/>
</dbReference>
<dbReference type="GO" id="GO:0046872">
    <property type="term" value="F:metal ion binding"/>
    <property type="evidence" value="ECO:0007669"/>
    <property type="project" value="UniProtKB-KW"/>
</dbReference>
<accession>A0A396FPH4</accession>
<dbReference type="EMBL" id="QSKO01000029">
    <property type="protein sequence ID" value="RHE70737.1"/>
    <property type="molecule type" value="Genomic_DNA"/>
</dbReference>
<evidence type="ECO:0000313" key="17">
    <source>
        <dbReference type="Proteomes" id="UP000284220"/>
    </source>
</evidence>
<dbReference type="EMBL" id="QSUZ01000024">
    <property type="protein sequence ID" value="RGN85316.1"/>
    <property type="molecule type" value="Genomic_DNA"/>
</dbReference>
<evidence type="ECO:0000256" key="5">
    <source>
        <dbReference type="ARBA" id="ARBA00023277"/>
    </source>
</evidence>
<dbReference type="Proteomes" id="UP000283928">
    <property type="component" value="Unassembled WGS sequence"/>
</dbReference>
<evidence type="ECO:0000313" key="12">
    <source>
        <dbReference type="EMBL" id="RHE70737.1"/>
    </source>
</evidence>
<keyword evidence="5" id="KW-0119">Carbohydrate metabolism</keyword>
<sequence>MKRSELNSIIEDTIKFMEDRGLPLPPFAYWGVPEWKAAGKENEEIVENMLGWDITDFGSGDFEKIGLTIFTFRNGNFYKKDKYPKPYAEKLLLVGDGQILPYHYHWSKMEDIINRGGGNLAITLYNCTEEDFKDVEGGRAGKPGTFADTPVTVSVDGCNVTVPAGGQIILKPGQSVTLKPGQYHTWQGVPGTGKVMLFEVSTCNDDTIDNRFHTAGGRIPEIEEDEEAKYLIFADYKDYVNF</sequence>
<dbReference type="RefSeq" id="WP_022388481.1">
    <property type="nucleotide sequence ID" value="NZ_CAXSOH010000012.1"/>
</dbReference>
<comment type="similarity">
    <text evidence="7">Belongs to the D-lyxose ketol-isomerase family.</text>
</comment>
<comment type="caution">
    <text evidence="9">The sequence shown here is derived from an EMBL/GenBank/DDBJ whole genome shotgun (WGS) entry which is preliminary data.</text>
</comment>
<dbReference type="AlphaFoldDB" id="A0A396FPH4"/>
<evidence type="ECO:0000313" key="10">
    <source>
        <dbReference type="EMBL" id="RGN85316.1"/>
    </source>
</evidence>
<evidence type="ECO:0000313" key="16">
    <source>
        <dbReference type="Proteomes" id="UP000283928"/>
    </source>
</evidence>
<dbReference type="EC" id="5.3.1.15" evidence="8"/>
<dbReference type="EMBL" id="QSJW01000013">
    <property type="protein sequence ID" value="RHE10047.1"/>
    <property type="molecule type" value="Genomic_DNA"/>
</dbReference>
<dbReference type="EMBL" id="QSUB01000010">
    <property type="protein sequence ID" value="RGN02113.1"/>
    <property type="molecule type" value="Genomic_DNA"/>
</dbReference>
<dbReference type="InterPro" id="IPR047581">
    <property type="entry name" value="EcSI_cupin"/>
</dbReference>
<evidence type="ECO:0000313" key="9">
    <source>
        <dbReference type="EMBL" id="RGN02113.1"/>
    </source>
</evidence>
<evidence type="ECO:0000256" key="4">
    <source>
        <dbReference type="ARBA" id="ARBA00023235"/>
    </source>
</evidence>
<comment type="catalytic activity">
    <reaction evidence="6">
        <text>D-lyxose = D-xylulose</text>
        <dbReference type="Rhea" id="RHEA:14201"/>
        <dbReference type="ChEBI" id="CHEBI:16789"/>
        <dbReference type="ChEBI" id="CHEBI:17140"/>
        <dbReference type="EC" id="5.3.1.15"/>
    </reaction>
</comment>
<dbReference type="CDD" id="cd20309">
    <property type="entry name" value="cupin_EcSI"/>
    <property type="match status" value="1"/>
</dbReference>
<evidence type="ECO:0000256" key="7">
    <source>
        <dbReference type="ARBA" id="ARBA00044951"/>
    </source>
</evidence>
<evidence type="ECO:0000313" key="14">
    <source>
        <dbReference type="Proteomes" id="UP000261105"/>
    </source>
</evidence>
<evidence type="ECO:0000313" key="11">
    <source>
        <dbReference type="EMBL" id="RHE10047.1"/>
    </source>
</evidence>
<keyword evidence="2" id="KW-0479">Metal-binding</keyword>
<name>A0A396FPH4_9FIRM</name>
<evidence type="ECO:0000256" key="3">
    <source>
        <dbReference type="ARBA" id="ARBA00023211"/>
    </source>
</evidence>
<dbReference type="Proteomes" id="UP000261222">
    <property type="component" value="Unassembled WGS sequence"/>
</dbReference>
<evidence type="ECO:0000256" key="8">
    <source>
        <dbReference type="ARBA" id="ARBA00044972"/>
    </source>
</evidence>
<comment type="cofactor">
    <cofactor evidence="1">
        <name>Mn(2+)</name>
        <dbReference type="ChEBI" id="CHEBI:29035"/>
    </cofactor>
</comment>
<dbReference type="Proteomes" id="UP000284220">
    <property type="component" value="Unassembled WGS sequence"/>
</dbReference>
<gene>
    <name evidence="13" type="ORF">DW272_17420</name>
    <name evidence="12" type="ORF">DW723_14905</name>
    <name evidence="11" type="ORF">DW767_16465</name>
    <name evidence="10" type="ORF">DXB38_13995</name>
    <name evidence="9" type="ORF">DXB81_16355</name>
</gene>
<reference evidence="14 15" key="1">
    <citation type="submission" date="2018-08" db="EMBL/GenBank/DDBJ databases">
        <title>A genome reference for cultivated species of the human gut microbiota.</title>
        <authorList>
            <person name="Zou Y."/>
            <person name="Xue W."/>
            <person name="Luo G."/>
        </authorList>
    </citation>
    <scope>NUCLEOTIDE SEQUENCE [LARGE SCALE GENOMIC DNA]</scope>
    <source>
        <strain evidence="13 17">AM22-9LB</strain>
        <strain evidence="12 16">AM27-32LB</strain>
        <strain evidence="11 18">AM29-25AC</strain>
        <strain evidence="10 14">OM03-6</strain>
        <strain evidence="9 15">OM06-11AA</strain>
    </source>
</reference>
<keyword evidence="4 9" id="KW-0413">Isomerase</keyword>
<dbReference type="Proteomes" id="UP000261105">
    <property type="component" value="Unassembled WGS sequence"/>
</dbReference>
<dbReference type="Gene3D" id="2.60.120.10">
    <property type="entry name" value="Jelly Rolls"/>
    <property type="match status" value="1"/>
</dbReference>
<evidence type="ECO:0000313" key="13">
    <source>
        <dbReference type="EMBL" id="RHG13291.1"/>
    </source>
</evidence>
<dbReference type="GO" id="GO:0047828">
    <property type="term" value="F:D-lyxose ketol-isomerase activity"/>
    <property type="evidence" value="ECO:0007669"/>
    <property type="project" value="UniProtKB-EC"/>
</dbReference>
<evidence type="ECO:0000256" key="1">
    <source>
        <dbReference type="ARBA" id="ARBA00001936"/>
    </source>
</evidence>
<evidence type="ECO:0000313" key="15">
    <source>
        <dbReference type="Proteomes" id="UP000261222"/>
    </source>
</evidence>
<organism evidence="9 15">
    <name type="scientific">Blautia obeum</name>
    <dbReference type="NCBI Taxonomy" id="40520"/>
    <lineage>
        <taxon>Bacteria</taxon>
        <taxon>Bacillati</taxon>
        <taxon>Bacillota</taxon>
        <taxon>Clostridia</taxon>
        <taxon>Lachnospirales</taxon>
        <taxon>Lachnospiraceae</taxon>
        <taxon>Blautia</taxon>
    </lineage>
</organism>
<evidence type="ECO:0000256" key="6">
    <source>
        <dbReference type="ARBA" id="ARBA00044907"/>
    </source>
</evidence>
<proteinExistence type="inferred from homology"/>
<evidence type="ECO:0000256" key="2">
    <source>
        <dbReference type="ARBA" id="ARBA00022723"/>
    </source>
</evidence>
<protein>
    <recommendedName>
        <fullName evidence="8">D-lyxose ketol-isomerase</fullName>
        <ecNumber evidence="8">5.3.1.15</ecNumber>
    </recommendedName>
</protein>
<dbReference type="Proteomes" id="UP000284644">
    <property type="component" value="Unassembled WGS sequence"/>
</dbReference>